<evidence type="ECO:0000256" key="1">
    <source>
        <dbReference type="ARBA" id="ARBA00022676"/>
    </source>
</evidence>
<dbReference type="EMBL" id="DF236956">
    <property type="protein sequence ID" value="GAQ78084.1"/>
    <property type="molecule type" value="Genomic_DNA"/>
</dbReference>
<dbReference type="Pfam" id="PF01501">
    <property type="entry name" value="Glyco_transf_8"/>
    <property type="match status" value="1"/>
</dbReference>
<dbReference type="PANTHER" id="PTHR11183">
    <property type="entry name" value="GLYCOGENIN SUBFAMILY MEMBER"/>
    <property type="match status" value="1"/>
</dbReference>
<keyword evidence="1" id="KW-0328">Glycosyltransferase</keyword>
<evidence type="ECO:0000313" key="4">
    <source>
        <dbReference type="Proteomes" id="UP000054558"/>
    </source>
</evidence>
<dbReference type="STRING" id="105231.A0A1Y1HHZ9"/>
<dbReference type="OrthoDB" id="2014201at2759"/>
<evidence type="ECO:0000256" key="2">
    <source>
        <dbReference type="RuleBase" id="RU362027"/>
    </source>
</evidence>
<dbReference type="CDD" id="cd02537">
    <property type="entry name" value="GT8_Glycogenin"/>
    <property type="match status" value="1"/>
</dbReference>
<sequence>MDDLARTMCAPRPQRRAFVSFLLGAGDYVKGVVALAKSLRAVRSAYPLVVAVTECVPLAHRKLLAREGCAVREIEKVAPPGGFKFALDYYAVNYSKLRIWQFEEFDKLIYLDADMLLFQNIDELFDSPPGTVSGVMDCFCEAPAATWSQCLVQYKMGYCQQAPHKTAWPADVPKPPPYFNAGLLVFEPSAAIFKDMMKKIAEWPPTPFAEQDFLNRYFEGVYRPLPLCYNLVLAMLWRHPENVGDVSNVKNVHYCAAGSKPWNFEPDAPYMDLPDVRRFVAHWVKIYNSESHSSPAHLFESRDAAARAQAKARPLAAVAPGNLLAKGITA</sequence>
<keyword evidence="1" id="KW-0808">Transferase</keyword>
<dbReference type="OMA" id="WRRTDQT"/>
<name>A0A1Y1HHZ9_KLENI</name>
<dbReference type="EC" id="2.4.1.-" evidence="2"/>
<accession>A0A1Y1HHZ9</accession>
<dbReference type="Proteomes" id="UP000054558">
    <property type="component" value="Unassembled WGS sequence"/>
</dbReference>
<dbReference type="InterPro" id="IPR029044">
    <property type="entry name" value="Nucleotide-diphossugar_trans"/>
</dbReference>
<proteinExistence type="inferred from homology"/>
<comment type="similarity">
    <text evidence="2">Belongs to the glycosyltransferase 8 family.</text>
</comment>
<dbReference type="InterPro" id="IPR050587">
    <property type="entry name" value="GNT1/Glycosyltrans_8"/>
</dbReference>
<dbReference type="SUPFAM" id="SSF53448">
    <property type="entry name" value="Nucleotide-diphospho-sugar transferases"/>
    <property type="match status" value="1"/>
</dbReference>
<dbReference type="AlphaFoldDB" id="A0A1Y1HHZ9"/>
<dbReference type="InterPro" id="IPR002495">
    <property type="entry name" value="Glyco_trans_8"/>
</dbReference>
<evidence type="ECO:0000313" key="3">
    <source>
        <dbReference type="EMBL" id="GAQ78084.1"/>
    </source>
</evidence>
<keyword evidence="4" id="KW-1185">Reference proteome</keyword>
<gene>
    <name evidence="3" type="ORF">KFL_000070520</name>
</gene>
<dbReference type="Gene3D" id="3.90.550.10">
    <property type="entry name" value="Spore Coat Polysaccharide Biosynthesis Protein SpsA, Chain A"/>
    <property type="match status" value="1"/>
</dbReference>
<dbReference type="GO" id="GO:0016757">
    <property type="term" value="F:glycosyltransferase activity"/>
    <property type="evidence" value="ECO:0000318"/>
    <property type="project" value="GO_Central"/>
</dbReference>
<protein>
    <recommendedName>
        <fullName evidence="2">Hexosyltransferase</fullName>
        <ecNumber evidence="2">2.4.1.-</ecNumber>
    </recommendedName>
</protein>
<organism evidence="3 4">
    <name type="scientific">Klebsormidium nitens</name>
    <name type="common">Green alga</name>
    <name type="synonym">Ulothrix nitens</name>
    <dbReference type="NCBI Taxonomy" id="105231"/>
    <lineage>
        <taxon>Eukaryota</taxon>
        <taxon>Viridiplantae</taxon>
        <taxon>Streptophyta</taxon>
        <taxon>Klebsormidiophyceae</taxon>
        <taxon>Klebsormidiales</taxon>
        <taxon>Klebsormidiaceae</taxon>
        <taxon>Klebsormidium</taxon>
    </lineage>
</organism>
<reference evidence="3 4" key="1">
    <citation type="journal article" date="2014" name="Nat. Commun.">
        <title>Klebsormidium flaccidum genome reveals primary factors for plant terrestrial adaptation.</title>
        <authorList>
            <person name="Hori K."/>
            <person name="Maruyama F."/>
            <person name="Fujisawa T."/>
            <person name="Togashi T."/>
            <person name="Yamamoto N."/>
            <person name="Seo M."/>
            <person name="Sato S."/>
            <person name="Yamada T."/>
            <person name="Mori H."/>
            <person name="Tajima N."/>
            <person name="Moriyama T."/>
            <person name="Ikeuchi M."/>
            <person name="Watanabe M."/>
            <person name="Wada H."/>
            <person name="Kobayashi K."/>
            <person name="Saito M."/>
            <person name="Masuda T."/>
            <person name="Sasaki-Sekimoto Y."/>
            <person name="Mashiguchi K."/>
            <person name="Awai K."/>
            <person name="Shimojima M."/>
            <person name="Masuda S."/>
            <person name="Iwai M."/>
            <person name="Nobusawa T."/>
            <person name="Narise T."/>
            <person name="Kondo S."/>
            <person name="Saito H."/>
            <person name="Sato R."/>
            <person name="Murakawa M."/>
            <person name="Ihara Y."/>
            <person name="Oshima-Yamada Y."/>
            <person name="Ohtaka K."/>
            <person name="Satoh M."/>
            <person name="Sonobe K."/>
            <person name="Ishii M."/>
            <person name="Ohtani R."/>
            <person name="Kanamori-Sato M."/>
            <person name="Honoki R."/>
            <person name="Miyazaki D."/>
            <person name="Mochizuki H."/>
            <person name="Umetsu J."/>
            <person name="Higashi K."/>
            <person name="Shibata D."/>
            <person name="Kamiya Y."/>
            <person name="Sato N."/>
            <person name="Nakamura Y."/>
            <person name="Tabata S."/>
            <person name="Ida S."/>
            <person name="Kurokawa K."/>
            <person name="Ohta H."/>
        </authorList>
    </citation>
    <scope>NUCLEOTIDE SEQUENCE [LARGE SCALE GENOMIC DNA]</scope>
    <source>
        <strain evidence="3 4">NIES-2285</strain>
    </source>
</reference>